<dbReference type="Gramene" id="rna-gnl|WGS:JABURB|Cocit.L2774.1">
    <property type="protein sequence ID" value="cds-KAF7847628.1"/>
    <property type="gene ID" value="gene-BT93_L2774"/>
</dbReference>
<organism evidence="1 2">
    <name type="scientific">Corymbia citriodora subsp. variegata</name>
    <dbReference type="NCBI Taxonomy" id="360336"/>
    <lineage>
        <taxon>Eukaryota</taxon>
        <taxon>Viridiplantae</taxon>
        <taxon>Streptophyta</taxon>
        <taxon>Embryophyta</taxon>
        <taxon>Tracheophyta</taxon>
        <taxon>Spermatophyta</taxon>
        <taxon>Magnoliopsida</taxon>
        <taxon>eudicotyledons</taxon>
        <taxon>Gunneridae</taxon>
        <taxon>Pentapetalae</taxon>
        <taxon>rosids</taxon>
        <taxon>malvids</taxon>
        <taxon>Myrtales</taxon>
        <taxon>Myrtaceae</taxon>
        <taxon>Myrtoideae</taxon>
        <taxon>Eucalypteae</taxon>
        <taxon>Corymbia</taxon>
    </lineage>
</organism>
<evidence type="ECO:0000313" key="2">
    <source>
        <dbReference type="Proteomes" id="UP000806378"/>
    </source>
</evidence>
<comment type="caution">
    <text evidence="1">The sequence shown here is derived from an EMBL/GenBank/DDBJ whole genome shotgun (WGS) entry which is preliminary data.</text>
</comment>
<evidence type="ECO:0000313" key="1">
    <source>
        <dbReference type="EMBL" id="KAF7847628.1"/>
    </source>
</evidence>
<dbReference type="EMBL" id="MU090634">
    <property type="protein sequence ID" value="KAF7847628.1"/>
    <property type="molecule type" value="Genomic_DNA"/>
</dbReference>
<keyword evidence="2" id="KW-1185">Reference proteome</keyword>
<name>A0A8T0CIV5_CORYI</name>
<sequence>MEDASIKALAGAPPCSYRRSRLDPDLDDLDLDLYLCPIARPASSSTVGFPRISRVFLNHVKVDAQASK</sequence>
<accession>A0A8T0CIV5</accession>
<protein>
    <submittedName>
        <fullName evidence="1">Uncharacterized protein</fullName>
    </submittedName>
</protein>
<proteinExistence type="predicted"/>
<gene>
    <name evidence="1" type="ORF">BT93_L2774</name>
</gene>
<reference evidence="1" key="1">
    <citation type="submission" date="2020-05" db="EMBL/GenBank/DDBJ databases">
        <title>WGS assembly of Corymbia citriodora subspecies variegata.</title>
        <authorList>
            <person name="Barry K."/>
            <person name="Hundley H."/>
            <person name="Shu S."/>
            <person name="Jenkins J."/>
            <person name="Grimwood J."/>
            <person name="Baten A."/>
        </authorList>
    </citation>
    <scope>NUCLEOTIDE SEQUENCE</scope>
    <source>
        <strain evidence="1">CV2-018</strain>
    </source>
</reference>
<dbReference type="Proteomes" id="UP000806378">
    <property type="component" value="Unassembled WGS sequence"/>
</dbReference>
<dbReference type="AlphaFoldDB" id="A0A8T0CIV5"/>